<dbReference type="CDD" id="cd06160">
    <property type="entry name" value="S2P-M50_like_2"/>
    <property type="match status" value="1"/>
</dbReference>
<keyword evidence="3 8" id="KW-0812">Transmembrane</keyword>
<comment type="caution">
    <text evidence="10">The sequence shown here is derived from an EMBL/GenBank/DDBJ whole genome shotgun (WGS) entry which is preliminary data.</text>
</comment>
<feature type="transmembrane region" description="Helical" evidence="8">
    <location>
        <begin position="272"/>
        <end position="297"/>
    </location>
</feature>
<evidence type="ECO:0000256" key="4">
    <source>
        <dbReference type="ARBA" id="ARBA00022801"/>
    </source>
</evidence>
<name>A0A2A2H3B1_METBR</name>
<dbReference type="PANTHER" id="PTHR31412">
    <property type="entry name" value="ZINC METALLOPROTEASE EGY1"/>
    <property type="match status" value="1"/>
</dbReference>
<proteinExistence type="predicted"/>
<evidence type="ECO:0000256" key="3">
    <source>
        <dbReference type="ARBA" id="ARBA00022692"/>
    </source>
</evidence>
<comment type="subcellular location">
    <subcellularLocation>
        <location evidence="1">Membrane</location>
        <topology evidence="1">Multi-pass membrane protein</topology>
    </subcellularLocation>
</comment>
<feature type="transmembrane region" description="Helical" evidence="8">
    <location>
        <begin position="175"/>
        <end position="195"/>
    </location>
</feature>
<gene>
    <name evidence="10" type="ORF">ASJ80_02135</name>
</gene>
<dbReference type="InterPro" id="IPR008915">
    <property type="entry name" value="Peptidase_M50"/>
</dbReference>
<dbReference type="Pfam" id="PF02163">
    <property type="entry name" value="Peptidase_M50"/>
    <property type="match status" value="1"/>
</dbReference>
<dbReference type="GO" id="GO:0006508">
    <property type="term" value="P:proteolysis"/>
    <property type="evidence" value="ECO:0007669"/>
    <property type="project" value="UniProtKB-KW"/>
</dbReference>
<accession>A0A2A2H3B1</accession>
<keyword evidence="7 8" id="KW-0472">Membrane</keyword>
<feature type="transmembrane region" description="Helical" evidence="8">
    <location>
        <begin position="207"/>
        <end position="227"/>
    </location>
</feature>
<keyword evidence="11" id="KW-1185">Reference proteome</keyword>
<keyword evidence="5" id="KW-0809">Transit peptide</keyword>
<protein>
    <submittedName>
        <fullName evidence="10">Peptidase M50</fullName>
    </submittedName>
</protein>
<dbReference type="AlphaFoldDB" id="A0A2A2H3B1"/>
<dbReference type="GO" id="GO:0016020">
    <property type="term" value="C:membrane"/>
    <property type="evidence" value="ECO:0007669"/>
    <property type="project" value="UniProtKB-SubCell"/>
</dbReference>
<sequence>METTDAIENCVSNHFTVKSVYREPKSFYFLVDDYSREKFLRLVEDLDKIGYLPFIDEYGENYKINIVNKPESAESKVHLNIFLFLVTIVTTVSAGYMLGGNIWEGITFSIALLAIIGSHETAHFFAARKHGVKATLPYFIPGIPPIGTFGAAINVKSAIPDKNALFDLGVSGPIAGFIVTIPVLVIGILLSYLAPMSSTTMQMFPSLLIYVPMALAFPAVPNGYGVILSPVAFAAWVGTIITMLNLMPVAVLDGGHISRSIFNAKIHHYVSIAGIVVTVFLGWYAMALLMAVFILFMAKTHPGALDNVSKLSRNRKIIAVLTIAIFILCLTPAPRTF</sequence>
<evidence type="ECO:0000256" key="8">
    <source>
        <dbReference type="SAM" id="Phobius"/>
    </source>
</evidence>
<dbReference type="GO" id="GO:0008233">
    <property type="term" value="F:peptidase activity"/>
    <property type="evidence" value="ECO:0007669"/>
    <property type="project" value="UniProtKB-KW"/>
</dbReference>
<dbReference type="PANTHER" id="PTHR31412:SF0">
    <property type="entry name" value="ZINC METALLOPROTEASE EGY1, CHLOROPLASTIC-RELATED"/>
    <property type="match status" value="1"/>
</dbReference>
<keyword evidence="6 8" id="KW-1133">Transmembrane helix</keyword>
<dbReference type="EMBL" id="LMVM01000037">
    <property type="protein sequence ID" value="PAV03783.1"/>
    <property type="molecule type" value="Genomic_DNA"/>
</dbReference>
<dbReference type="OrthoDB" id="19110at2157"/>
<evidence type="ECO:0000313" key="10">
    <source>
        <dbReference type="EMBL" id="PAV03783.1"/>
    </source>
</evidence>
<dbReference type="Proteomes" id="UP000217784">
    <property type="component" value="Unassembled WGS sequence"/>
</dbReference>
<reference evidence="10 11" key="1">
    <citation type="journal article" date="2017" name="BMC Genomics">
        <title>Genomic analysis of methanogenic archaea reveals a shift towards energy conservation.</title>
        <authorList>
            <person name="Gilmore S.P."/>
            <person name="Henske J.K."/>
            <person name="Sexton J.A."/>
            <person name="Solomon K.V."/>
            <person name="Seppala S."/>
            <person name="Yoo J.I."/>
            <person name="Huyett L.M."/>
            <person name="Pressman A."/>
            <person name="Cogan J.Z."/>
            <person name="Kivenson V."/>
            <person name="Peng X."/>
            <person name="Tan Y."/>
            <person name="Valentine D.L."/>
            <person name="O'Malley M.A."/>
        </authorList>
    </citation>
    <scope>NUCLEOTIDE SEQUENCE [LARGE SCALE GENOMIC DNA]</scope>
    <source>
        <strain evidence="10 11">M.o.H.</strain>
    </source>
</reference>
<evidence type="ECO:0000256" key="7">
    <source>
        <dbReference type="ARBA" id="ARBA00023136"/>
    </source>
</evidence>
<evidence type="ECO:0000313" key="11">
    <source>
        <dbReference type="Proteomes" id="UP000217784"/>
    </source>
</evidence>
<feature type="transmembrane region" description="Helical" evidence="8">
    <location>
        <begin position="105"/>
        <end position="126"/>
    </location>
</feature>
<feature type="domain" description="Peptidase M50" evidence="9">
    <location>
        <begin position="108"/>
        <end position="271"/>
    </location>
</feature>
<feature type="transmembrane region" description="Helical" evidence="8">
    <location>
        <begin position="79"/>
        <end position="99"/>
    </location>
</feature>
<evidence type="ECO:0000256" key="5">
    <source>
        <dbReference type="ARBA" id="ARBA00022946"/>
    </source>
</evidence>
<organism evidence="10 11">
    <name type="scientific">Methanobacterium bryantii</name>
    <dbReference type="NCBI Taxonomy" id="2161"/>
    <lineage>
        <taxon>Archaea</taxon>
        <taxon>Methanobacteriati</taxon>
        <taxon>Methanobacteriota</taxon>
        <taxon>Methanomada group</taxon>
        <taxon>Methanobacteria</taxon>
        <taxon>Methanobacteriales</taxon>
        <taxon>Methanobacteriaceae</taxon>
        <taxon>Methanobacterium</taxon>
    </lineage>
</organism>
<evidence type="ECO:0000256" key="6">
    <source>
        <dbReference type="ARBA" id="ARBA00022989"/>
    </source>
</evidence>
<evidence type="ECO:0000256" key="1">
    <source>
        <dbReference type="ARBA" id="ARBA00004141"/>
    </source>
</evidence>
<dbReference type="InterPro" id="IPR044838">
    <property type="entry name" value="EGY1-like"/>
</dbReference>
<feature type="transmembrane region" description="Helical" evidence="8">
    <location>
        <begin position="317"/>
        <end position="333"/>
    </location>
</feature>
<keyword evidence="4" id="KW-0378">Hydrolase</keyword>
<feature type="transmembrane region" description="Helical" evidence="8">
    <location>
        <begin position="233"/>
        <end position="252"/>
    </location>
</feature>
<keyword evidence="2" id="KW-0645">Protease</keyword>
<evidence type="ECO:0000259" key="9">
    <source>
        <dbReference type="Pfam" id="PF02163"/>
    </source>
</evidence>
<evidence type="ECO:0000256" key="2">
    <source>
        <dbReference type="ARBA" id="ARBA00022670"/>
    </source>
</evidence>
<dbReference type="RefSeq" id="WP_069581788.1">
    <property type="nucleotide sequence ID" value="NZ_LMVM01000037.1"/>
</dbReference>
<feature type="transmembrane region" description="Helical" evidence="8">
    <location>
        <begin position="138"/>
        <end position="155"/>
    </location>
</feature>